<evidence type="ECO:0008006" key="3">
    <source>
        <dbReference type="Google" id="ProtNLM"/>
    </source>
</evidence>
<name>A0A8T0IZW0_CERPU</name>
<organism evidence="1 2">
    <name type="scientific">Ceratodon purpureus</name>
    <name type="common">Fire moss</name>
    <name type="synonym">Dicranum purpureum</name>
    <dbReference type="NCBI Taxonomy" id="3225"/>
    <lineage>
        <taxon>Eukaryota</taxon>
        <taxon>Viridiplantae</taxon>
        <taxon>Streptophyta</taxon>
        <taxon>Embryophyta</taxon>
        <taxon>Bryophyta</taxon>
        <taxon>Bryophytina</taxon>
        <taxon>Bryopsida</taxon>
        <taxon>Dicranidae</taxon>
        <taxon>Pseudoditrichales</taxon>
        <taxon>Ditrichaceae</taxon>
        <taxon>Ceratodon</taxon>
    </lineage>
</organism>
<gene>
    <name evidence="1" type="ORF">KC19_2G248700</name>
</gene>
<dbReference type="PANTHER" id="PTHR26312">
    <property type="entry name" value="TETRATRICOPEPTIDE REPEAT PROTEIN 5"/>
    <property type="match status" value="1"/>
</dbReference>
<protein>
    <recommendedName>
        <fullName evidence="3">Tetratricopeptide repeat-containing protein</fullName>
    </recommendedName>
</protein>
<dbReference type="AlphaFoldDB" id="A0A8T0IZW0"/>
<dbReference type="EMBL" id="CM026422">
    <property type="protein sequence ID" value="KAG0588512.1"/>
    <property type="molecule type" value="Genomic_DNA"/>
</dbReference>
<evidence type="ECO:0000313" key="2">
    <source>
        <dbReference type="Proteomes" id="UP000822688"/>
    </source>
</evidence>
<reference evidence="1" key="1">
    <citation type="submission" date="2020-06" db="EMBL/GenBank/DDBJ databases">
        <title>WGS assembly of Ceratodon purpureus strain R40.</title>
        <authorList>
            <person name="Carey S.B."/>
            <person name="Jenkins J."/>
            <person name="Shu S."/>
            <person name="Lovell J.T."/>
            <person name="Sreedasyam A."/>
            <person name="Maumus F."/>
            <person name="Tiley G.P."/>
            <person name="Fernandez-Pozo N."/>
            <person name="Barry K."/>
            <person name="Chen C."/>
            <person name="Wang M."/>
            <person name="Lipzen A."/>
            <person name="Daum C."/>
            <person name="Saski C.A."/>
            <person name="Payton A.C."/>
            <person name="Mcbreen J.C."/>
            <person name="Conrad R.E."/>
            <person name="Kollar L.M."/>
            <person name="Olsson S."/>
            <person name="Huttunen S."/>
            <person name="Landis J.B."/>
            <person name="Wickett N.J."/>
            <person name="Johnson M.G."/>
            <person name="Rensing S.A."/>
            <person name="Grimwood J."/>
            <person name="Schmutz J."/>
            <person name="Mcdaniel S.F."/>
        </authorList>
    </citation>
    <scope>NUCLEOTIDE SEQUENCE</scope>
    <source>
        <strain evidence="1">R40</strain>
    </source>
</reference>
<comment type="caution">
    <text evidence="1">The sequence shown here is derived from an EMBL/GenBank/DDBJ whole genome shotgun (WGS) entry which is preliminary data.</text>
</comment>
<dbReference type="Proteomes" id="UP000822688">
    <property type="component" value="Chromosome 2"/>
</dbReference>
<sequence length="219" mass="24088">MAGRSLLSRVFCTPAAVFCSSGIGSAAQLSFPSFSSERENANNFPARPSRLSRSGSIPYQRAGREPVSVCRVLDVGLDVEVEGAKSASLETRRAALQGSFETQAAVGRVECNSRGCRPIFDHQTVELDTVSKTHHLPKEFTEFLNDVWMENGAAQNYFEVAVEANPLDSKLLCEYASFSWKLQHDADKAEDLYKQALEVAPNDADIIASYALFLWQSDL</sequence>
<proteinExistence type="predicted"/>
<dbReference type="Gene3D" id="1.25.40.10">
    <property type="entry name" value="Tetratricopeptide repeat domain"/>
    <property type="match status" value="1"/>
</dbReference>
<dbReference type="SUPFAM" id="SSF48452">
    <property type="entry name" value="TPR-like"/>
    <property type="match status" value="1"/>
</dbReference>
<accession>A0A8T0IZW0</accession>
<dbReference type="InterPro" id="IPR011990">
    <property type="entry name" value="TPR-like_helical_dom_sf"/>
</dbReference>
<keyword evidence="2" id="KW-1185">Reference proteome</keyword>
<dbReference type="PANTHER" id="PTHR26312:SF87">
    <property type="entry name" value="TETRATRICOPEPTIDE REPEAT PROTEIN 5"/>
    <property type="match status" value="1"/>
</dbReference>
<evidence type="ECO:0000313" key="1">
    <source>
        <dbReference type="EMBL" id="KAG0588512.1"/>
    </source>
</evidence>